<dbReference type="InterPro" id="IPR003798">
    <property type="entry name" value="DNA_recombination_RmuC"/>
</dbReference>
<comment type="caution">
    <text evidence="7">The sequence shown here is derived from an EMBL/GenBank/DDBJ whole genome shotgun (WGS) entry which is preliminary data.</text>
</comment>
<keyword evidence="6" id="KW-0472">Membrane</keyword>
<evidence type="ECO:0000256" key="2">
    <source>
        <dbReference type="ARBA" id="ARBA00009840"/>
    </source>
</evidence>
<dbReference type="PANTHER" id="PTHR30563:SF0">
    <property type="entry name" value="DNA RECOMBINATION PROTEIN RMUC"/>
    <property type="match status" value="1"/>
</dbReference>
<dbReference type="Pfam" id="PF02646">
    <property type="entry name" value="RmuC"/>
    <property type="match status" value="1"/>
</dbReference>
<evidence type="ECO:0000256" key="5">
    <source>
        <dbReference type="ARBA" id="ARBA00023172"/>
    </source>
</evidence>
<feature type="transmembrane region" description="Helical" evidence="6">
    <location>
        <begin position="12"/>
        <end position="35"/>
    </location>
</feature>
<dbReference type="Proteomes" id="UP001203284">
    <property type="component" value="Unassembled WGS sequence"/>
</dbReference>
<accession>A0ABT0D7W3</accession>
<evidence type="ECO:0000256" key="6">
    <source>
        <dbReference type="SAM" id="Phobius"/>
    </source>
</evidence>
<dbReference type="EMBL" id="JALKCH010000002">
    <property type="protein sequence ID" value="MCK0196038.1"/>
    <property type="molecule type" value="Genomic_DNA"/>
</dbReference>
<feature type="transmembrane region" description="Helical" evidence="6">
    <location>
        <begin position="287"/>
        <end position="306"/>
    </location>
</feature>
<comment type="function">
    <text evidence="1">Involved in DNA recombination.</text>
</comment>
<organism evidence="7 8">
    <name type="scientific">Ancylobacter crimeensis</name>
    <dbReference type="NCBI Taxonomy" id="2579147"/>
    <lineage>
        <taxon>Bacteria</taxon>
        <taxon>Pseudomonadati</taxon>
        <taxon>Pseudomonadota</taxon>
        <taxon>Alphaproteobacteria</taxon>
        <taxon>Hyphomicrobiales</taxon>
        <taxon>Xanthobacteraceae</taxon>
        <taxon>Ancylobacter</taxon>
    </lineage>
</organism>
<keyword evidence="6" id="KW-0812">Transmembrane</keyword>
<evidence type="ECO:0000256" key="4">
    <source>
        <dbReference type="ARBA" id="ARBA00023054"/>
    </source>
</evidence>
<keyword evidence="6" id="KW-1133">Transmembrane helix</keyword>
<evidence type="ECO:0000313" key="8">
    <source>
        <dbReference type="Proteomes" id="UP001203284"/>
    </source>
</evidence>
<protein>
    <recommendedName>
        <fullName evidence="3">DNA recombination protein RmuC homolog</fullName>
    </recommendedName>
</protein>
<keyword evidence="5" id="KW-0233">DNA recombination</keyword>
<reference evidence="7 8" key="1">
    <citation type="submission" date="2022-04" db="EMBL/GenBank/DDBJ databases">
        <authorList>
            <person name="Grouzdev D.S."/>
            <person name="Pantiukh K.S."/>
            <person name="Krutkina M.S."/>
        </authorList>
    </citation>
    <scope>NUCLEOTIDE SEQUENCE [LARGE SCALE GENOMIC DNA]</scope>
    <source>
        <strain evidence="7 8">6x-1</strain>
    </source>
</reference>
<name>A0ABT0D7W3_9HYPH</name>
<comment type="similarity">
    <text evidence="2">Belongs to the RmuC family.</text>
</comment>
<gene>
    <name evidence="7" type="primary">rmuC</name>
    <name evidence="7" type="ORF">MWN34_03840</name>
</gene>
<evidence type="ECO:0000313" key="7">
    <source>
        <dbReference type="EMBL" id="MCK0196038.1"/>
    </source>
</evidence>
<keyword evidence="4" id="KW-0175">Coiled coil</keyword>
<sequence>MDEPLFSIGTHLVRTSQLLLALAGGALLLLLTLLLSTRRQAGLRAAEADEQHQRALDLEDRLADLARIQSETVGRVQSMAELLTHRQSELSRAVAERLDATSHRMGESLARASEATHENLARLNERLALVDQARQSLGELSGQVMSLRETLSNKQARGAFGEGRLQAIVADGLPRDSFAFQFTLPGGRRADCAVFLPGDHRPLLIDSKFPLEAVTAFREASGAETRRHAESRLKQDVGKHITDIAERYLVSGQTQDVALMFLPSESVYAELHEHFDDVIQRAFRARVILVSPSLLMLAIQVVQAIVKDARMREQADLIRAECGALVADVVRLRERVGNLQRHFGQVGDDVAQALISADKIARRGARIDQLEFERSPPVNGVEDDLATLAGLATARRTT</sequence>
<proteinExistence type="inferred from homology"/>
<dbReference type="RefSeq" id="WP_247026702.1">
    <property type="nucleotide sequence ID" value="NZ_JALKCH010000002.1"/>
</dbReference>
<evidence type="ECO:0000256" key="1">
    <source>
        <dbReference type="ARBA" id="ARBA00003416"/>
    </source>
</evidence>
<dbReference type="PANTHER" id="PTHR30563">
    <property type="entry name" value="DNA RECOMBINATION PROTEIN RMUC"/>
    <property type="match status" value="1"/>
</dbReference>
<evidence type="ECO:0000256" key="3">
    <source>
        <dbReference type="ARBA" id="ARBA00021840"/>
    </source>
</evidence>
<keyword evidence="8" id="KW-1185">Reference proteome</keyword>